<feature type="domain" description="CRISPR type III-associated protein" evidence="2">
    <location>
        <begin position="53"/>
        <end position="125"/>
    </location>
</feature>
<evidence type="ECO:0000313" key="4">
    <source>
        <dbReference type="Proteomes" id="UP000607397"/>
    </source>
</evidence>
<keyword evidence="1" id="KW-0051">Antiviral defense</keyword>
<dbReference type="InterPro" id="IPR005537">
    <property type="entry name" value="RAMP_III_fam"/>
</dbReference>
<reference evidence="3" key="1">
    <citation type="submission" date="2019-12" db="EMBL/GenBank/DDBJ databases">
        <title>High-Quality draft genome sequences of three cyanobacteria isolated from the limestone walls of the Old Cathedral of Coimbra.</title>
        <authorList>
            <person name="Tiago I."/>
            <person name="Soares F."/>
            <person name="Portugal A."/>
        </authorList>
    </citation>
    <scope>NUCLEOTIDE SEQUENCE [LARGE SCALE GENOMIC DNA]</scope>
    <source>
        <strain evidence="3">C</strain>
    </source>
</reference>
<dbReference type="GO" id="GO:0051607">
    <property type="term" value="P:defense response to virus"/>
    <property type="evidence" value="ECO:0007669"/>
    <property type="project" value="UniProtKB-KW"/>
</dbReference>
<dbReference type="Pfam" id="PF03787">
    <property type="entry name" value="RAMPs"/>
    <property type="match status" value="1"/>
</dbReference>
<organism evidence="3 4">
    <name type="scientific">Petrachloros mirabilis ULC683</name>
    <dbReference type="NCBI Taxonomy" id="2781853"/>
    <lineage>
        <taxon>Bacteria</taxon>
        <taxon>Bacillati</taxon>
        <taxon>Cyanobacteriota</taxon>
        <taxon>Cyanophyceae</taxon>
        <taxon>Synechococcales</taxon>
        <taxon>Petrachlorosaceae</taxon>
        <taxon>Petrachloros</taxon>
        <taxon>Petrachloros mirabilis</taxon>
    </lineage>
</organism>
<evidence type="ECO:0000259" key="2">
    <source>
        <dbReference type="Pfam" id="PF03787"/>
    </source>
</evidence>
<dbReference type="RefSeq" id="WP_161825835.1">
    <property type="nucleotide sequence ID" value="NZ_WVIC01000025.1"/>
</dbReference>
<gene>
    <name evidence="3" type="ORF">GS597_12725</name>
</gene>
<name>A0A8K2A7X3_9CYAN</name>
<proteinExistence type="predicted"/>
<dbReference type="EMBL" id="WVIC01000025">
    <property type="protein sequence ID" value="NCJ07356.1"/>
    <property type="molecule type" value="Genomic_DNA"/>
</dbReference>
<evidence type="ECO:0000313" key="3">
    <source>
        <dbReference type="EMBL" id="NCJ07356.1"/>
    </source>
</evidence>
<comment type="caution">
    <text evidence="3">The sequence shown here is derived from an EMBL/GenBank/DDBJ whole genome shotgun (WGS) entry which is preliminary data.</text>
</comment>
<keyword evidence="4" id="KW-1185">Reference proteome</keyword>
<dbReference type="Proteomes" id="UP000607397">
    <property type="component" value="Unassembled WGS sequence"/>
</dbReference>
<protein>
    <recommendedName>
        <fullName evidence="2">CRISPR type III-associated protein domain-containing protein</fullName>
    </recommendedName>
</protein>
<dbReference type="AlphaFoldDB" id="A0A8K2A7X3"/>
<accession>A0A8K2A7X3</accession>
<evidence type="ECO:0000256" key="1">
    <source>
        <dbReference type="ARBA" id="ARBA00023118"/>
    </source>
</evidence>
<sequence length="173" mass="19879">MFPKHIACVTESRQALAPYNFVELPDQVVQAQPIPDGDRYHPDRHTGKIECILTTESPIYTRCGWSQEDFAQYGDKAFHELPNEIQQKRANFFINPVTQQPIIPGSSLRGMLRTLVEIVSFSKIDEVADSQLIYRAVGDTTSLGERYRERLLKNLRNNEYIFLMQAGYKLLSI</sequence>